<sequence length="180" mass="20095">MLTLLLPRSLAGSHSWSKTRQSCIGSAMTGTSYRASLVLAGQVDIANAAKRWDSNGYSHHTDNQPPFPSDHQHLFPTDQPTASPNTSPYTRSPPTRPLSPAIRRLDFLVLLIIHMNSFHPPPVWSPFWSPFLRIAPRFGPPFSMLGVGGKPQPEPCELSPLNSRTEHWPGAESRWLELWP</sequence>
<proteinExistence type="predicted"/>
<dbReference type="Proteomes" id="UP001243989">
    <property type="component" value="Unassembled WGS sequence"/>
</dbReference>
<keyword evidence="3" id="KW-1185">Reference proteome</keyword>
<evidence type="ECO:0000256" key="1">
    <source>
        <dbReference type="SAM" id="MobiDB-lite"/>
    </source>
</evidence>
<dbReference type="GeneID" id="85466941"/>
<accession>A0AAI9ZZ22</accession>
<gene>
    <name evidence="2" type="ORF">BDP81DRAFT_164214</name>
</gene>
<comment type="caution">
    <text evidence="2">The sequence shown here is derived from an EMBL/GenBank/DDBJ whole genome shotgun (WGS) entry which is preliminary data.</text>
</comment>
<feature type="compositionally biased region" description="Low complexity" evidence="1">
    <location>
        <begin position="83"/>
        <end position="93"/>
    </location>
</feature>
<dbReference type="AlphaFoldDB" id="A0AAI9ZZ22"/>
<reference evidence="2" key="1">
    <citation type="submission" date="2021-06" db="EMBL/GenBank/DDBJ databases">
        <title>Comparative genomics, transcriptomics and evolutionary studies reveal genomic signatures of adaptation to plant cell wall in hemibiotrophic fungi.</title>
        <authorList>
            <consortium name="DOE Joint Genome Institute"/>
            <person name="Baroncelli R."/>
            <person name="Diaz J.F."/>
            <person name="Benocci T."/>
            <person name="Peng M."/>
            <person name="Battaglia E."/>
            <person name="Haridas S."/>
            <person name="Andreopoulos W."/>
            <person name="Labutti K."/>
            <person name="Pangilinan J."/>
            <person name="Floch G.L."/>
            <person name="Makela M.R."/>
            <person name="Henrissat B."/>
            <person name="Grigoriev I.V."/>
            <person name="Crouch J.A."/>
            <person name="De Vries R.P."/>
            <person name="Sukno S.A."/>
            <person name="Thon M.R."/>
        </authorList>
    </citation>
    <scope>NUCLEOTIDE SEQUENCE</scope>
    <source>
        <strain evidence="2">CBS 102054</strain>
    </source>
</reference>
<name>A0AAI9ZZ22_9PEZI</name>
<dbReference type="EMBL" id="JAHMHQ010000004">
    <property type="protein sequence ID" value="KAK1640491.1"/>
    <property type="molecule type" value="Genomic_DNA"/>
</dbReference>
<evidence type="ECO:0000313" key="3">
    <source>
        <dbReference type="Proteomes" id="UP001243989"/>
    </source>
</evidence>
<evidence type="ECO:0000313" key="2">
    <source>
        <dbReference type="EMBL" id="KAK1640491.1"/>
    </source>
</evidence>
<feature type="region of interest" description="Disordered" evidence="1">
    <location>
        <begin position="55"/>
        <end position="97"/>
    </location>
</feature>
<protein>
    <submittedName>
        <fullName evidence="2">Uncharacterized protein</fullName>
    </submittedName>
</protein>
<organism evidence="2 3">
    <name type="scientific">Colletotrichum phormii</name>
    <dbReference type="NCBI Taxonomy" id="359342"/>
    <lineage>
        <taxon>Eukaryota</taxon>
        <taxon>Fungi</taxon>
        <taxon>Dikarya</taxon>
        <taxon>Ascomycota</taxon>
        <taxon>Pezizomycotina</taxon>
        <taxon>Sordariomycetes</taxon>
        <taxon>Hypocreomycetidae</taxon>
        <taxon>Glomerellales</taxon>
        <taxon>Glomerellaceae</taxon>
        <taxon>Colletotrichum</taxon>
        <taxon>Colletotrichum acutatum species complex</taxon>
    </lineage>
</organism>
<dbReference type="RefSeq" id="XP_060449098.1">
    <property type="nucleotide sequence ID" value="XM_060582079.1"/>
</dbReference>